<dbReference type="Pfam" id="PF00010">
    <property type="entry name" value="HLH"/>
    <property type="match status" value="1"/>
</dbReference>
<dbReference type="SUPFAM" id="SSF47459">
    <property type="entry name" value="HLH, helix-loop-helix DNA-binding domain"/>
    <property type="match status" value="1"/>
</dbReference>
<dbReference type="SMART" id="SM00353">
    <property type="entry name" value="HLH"/>
    <property type="match status" value="1"/>
</dbReference>
<feature type="compositionally biased region" description="Polar residues" evidence="6">
    <location>
        <begin position="74"/>
        <end position="85"/>
    </location>
</feature>
<evidence type="ECO:0000256" key="4">
    <source>
        <dbReference type="ARBA" id="ARBA00023163"/>
    </source>
</evidence>
<keyword evidence="3" id="KW-0805">Transcription regulation</keyword>
<reference evidence="8 9" key="1">
    <citation type="submission" date="2020-08" db="EMBL/GenBank/DDBJ databases">
        <title>Plant Genome Project.</title>
        <authorList>
            <person name="Zhang R.-G."/>
        </authorList>
    </citation>
    <scope>NUCLEOTIDE SEQUENCE [LARGE SCALE GENOMIC DNA]</scope>
    <source>
        <tissue evidence="8">Rhizome</tissue>
    </source>
</reference>
<name>A0A8J5F2P0_ZINOF</name>
<dbReference type="EMBL" id="JACMSC010000018">
    <property type="protein sequence ID" value="KAG6477222.1"/>
    <property type="molecule type" value="Genomic_DNA"/>
</dbReference>
<protein>
    <recommendedName>
        <fullName evidence="7">BHLH domain-containing protein</fullName>
    </recommendedName>
</protein>
<evidence type="ECO:0000256" key="3">
    <source>
        <dbReference type="ARBA" id="ARBA00023015"/>
    </source>
</evidence>
<evidence type="ECO:0000256" key="6">
    <source>
        <dbReference type="SAM" id="MobiDB-lite"/>
    </source>
</evidence>
<dbReference type="PROSITE" id="PS50888">
    <property type="entry name" value="BHLH"/>
    <property type="match status" value="1"/>
</dbReference>
<organism evidence="8 9">
    <name type="scientific">Zingiber officinale</name>
    <name type="common">Ginger</name>
    <name type="synonym">Amomum zingiber</name>
    <dbReference type="NCBI Taxonomy" id="94328"/>
    <lineage>
        <taxon>Eukaryota</taxon>
        <taxon>Viridiplantae</taxon>
        <taxon>Streptophyta</taxon>
        <taxon>Embryophyta</taxon>
        <taxon>Tracheophyta</taxon>
        <taxon>Spermatophyta</taxon>
        <taxon>Magnoliopsida</taxon>
        <taxon>Liliopsida</taxon>
        <taxon>Zingiberales</taxon>
        <taxon>Zingiberaceae</taxon>
        <taxon>Zingiber</taxon>
    </lineage>
</organism>
<proteinExistence type="inferred from homology"/>
<dbReference type="Proteomes" id="UP000734854">
    <property type="component" value="Unassembled WGS sequence"/>
</dbReference>
<keyword evidence="9" id="KW-1185">Reference proteome</keyword>
<dbReference type="InterPro" id="IPR024097">
    <property type="entry name" value="bHLH_ZIP_TF"/>
</dbReference>
<feature type="region of interest" description="Disordered" evidence="6">
    <location>
        <begin position="60"/>
        <end position="131"/>
    </location>
</feature>
<dbReference type="GO" id="GO:0005634">
    <property type="term" value="C:nucleus"/>
    <property type="evidence" value="ECO:0007669"/>
    <property type="project" value="UniProtKB-SubCell"/>
</dbReference>
<evidence type="ECO:0000256" key="5">
    <source>
        <dbReference type="ARBA" id="ARBA00023242"/>
    </source>
</evidence>
<dbReference type="FunFam" id="4.10.280.10:FF:000002">
    <property type="entry name" value="Basic helix-loop-helix transcription factor"/>
    <property type="match status" value="1"/>
</dbReference>
<evidence type="ECO:0000313" key="8">
    <source>
        <dbReference type="EMBL" id="KAG6477222.1"/>
    </source>
</evidence>
<comment type="similarity">
    <text evidence="2">Belongs to the bHLH protein family.</text>
</comment>
<evidence type="ECO:0000259" key="7">
    <source>
        <dbReference type="PROSITE" id="PS50888"/>
    </source>
</evidence>
<dbReference type="InterPro" id="IPR036638">
    <property type="entry name" value="HLH_DNA-bd_sf"/>
</dbReference>
<dbReference type="AlphaFoldDB" id="A0A8J5F2P0"/>
<dbReference type="Gene3D" id="4.10.280.10">
    <property type="entry name" value="Helix-loop-helix DNA-binding domain"/>
    <property type="match status" value="1"/>
</dbReference>
<dbReference type="GO" id="GO:0003700">
    <property type="term" value="F:DNA-binding transcription factor activity"/>
    <property type="evidence" value="ECO:0007669"/>
    <property type="project" value="TreeGrafter"/>
</dbReference>
<dbReference type="PANTHER" id="PTHR12565">
    <property type="entry name" value="STEROL REGULATORY ELEMENT-BINDING PROTEIN"/>
    <property type="match status" value="1"/>
</dbReference>
<evidence type="ECO:0000256" key="1">
    <source>
        <dbReference type="ARBA" id="ARBA00004123"/>
    </source>
</evidence>
<sequence length="330" mass="36232">MACQGQPLSNGFLLDSSCFPSFLFSSLDDASSSAIVDENVAAASFDGYLVCSVITNQEASATTENKRKSRSDETNLSTVSTQCMESTKEGKSKKQKRVAKKTEEKKQSSNSDGYVRAKRGQATDSHSLAERVRREKISERMKMLQGLVPGCDKVTGKALMLDEIINYVQSLQNQVEFLSMKIASLSPVLYDFNADLVDCIDQQQKLIRGIVQQPQPCMELSNPLQPQAKAYANEAFTDYQLMGHATGAHTSFSQGSNPTRNVMLSLVLSKVVSYGRSTAMEIASEQQMMPKTRLVEATGRDPVEGEEGDNRFNGTMSSCRHGLSLKQMDA</sequence>
<accession>A0A8J5F2P0</accession>
<feature type="domain" description="BHLH" evidence="7">
    <location>
        <begin position="121"/>
        <end position="171"/>
    </location>
</feature>
<gene>
    <name evidence="8" type="ORF">ZIOFF_066474</name>
</gene>
<comment type="subcellular location">
    <subcellularLocation>
        <location evidence="1">Nucleus</location>
    </subcellularLocation>
</comment>
<comment type="caution">
    <text evidence="8">The sequence shown here is derived from an EMBL/GenBank/DDBJ whole genome shotgun (WGS) entry which is preliminary data.</text>
</comment>
<feature type="compositionally biased region" description="Basic and acidic residues" evidence="6">
    <location>
        <begin position="64"/>
        <end position="73"/>
    </location>
</feature>
<dbReference type="InterPro" id="IPR011598">
    <property type="entry name" value="bHLH_dom"/>
</dbReference>
<dbReference type="PANTHER" id="PTHR12565:SF431">
    <property type="entry name" value="TRANSCRIPTION FACTOR BHLH137"/>
    <property type="match status" value="1"/>
</dbReference>
<dbReference type="CDD" id="cd18919">
    <property type="entry name" value="bHLH_AtBPE_like"/>
    <property type="match status" value="1"/>
</dbReference>
<evidence type="ECO:0000313" key="9">
    <source>
        <dbReference type="Proteomes" id="UP000734854"/>
    </source>
</evidence>
<keyword evidence="5" id="KW-0539">Nucleus</keyword>
<evidence type="ECO:0000256" key="2">
    <source>
        <dbReference type="ARBA" id="ARBA00005510"/>
    </source>
</evidence>
<keyword evidence="4" id="KW-0804">Transcription</keyword>
<dbReference type="GO" id="GO:0046983">
    <property type="term" value="F:protein dimerization activity"/>
    <property type="evidence" value="ECO:0007669"/>
    <property type="project" value="InterPro"/>
</dbReference>